<dbReference type="Proteomes" id="UP000824134">
    <property type="component" value="Unassembled WGS sequence"/>
</dbReference>
<dbReference type="AlphaFoldDB" id="A0A9D1ZRA3"/>
<evidence type="ECO:0000313" key="1">
    <source>
        <dbReference type="EMBL" id="HIY94971.1"/>
    </source>
</evidence>
<protein>
    <submittedName>
        <fullName evidence="1">Uncharacterized protein</fullName>
    </submittedName>
</protein>
<accession>A0A9D1ZRA3</accession>
<reference evidence="1" key="2">
    <citation type="submission" date="2021-04" db="EMBL/GenBank/DDBJ databases">
        <authorList>
            <person name="Gilroy R."/>
        </authorList>
    </citation>
    <scope>NUCLEOTIDE SEQUENCE</scope>
    <source>
        <strain evidence="1">ChiHjej12B11-9195</strain>
    </source>
</reference>
<comment type="caution">
    <text evidence="1">The sequence shown here is derived from an EMBL/GenBank/DDBJ whole genome shotgun (WGS) entry which is preliminary data.</text>
</comment>
<name>A0A9D1ZRA3_9MICC</name>
<reference evidence="1" key="1">
    <citation type="journal article" date="2021" name="PeerJ">
        <title>Extensive microbial diversity within the chicken gut microbiome revealed by metagenomics and culture.</title>
        <authorList>
            <person name="Gilroy R."/>
            <person name="Ravi A."/>
            <person name="Getino M."/>
            <person name="Pursley I."/>
            <person name="Horton D.L."/>
            <person name="Alikhan N.F."/>
            <person name="Baker D."/>
            <person name="Gharbi K."/>
            <person name="Hall N."/>
            <person name="Watson M."/>
            <person name="Adriaenssens E.M."/>
            <person name="Foster-Nyarko E."/>
            <person name="Jarju S."/>
            <person name="Secka A."/>
            <person name="Antonio M."/>
            <person name="Oren A."/>
            <person name="Chaudhuri R.R."/>
            <person name="La Ragione R."/>
            <person name="Hildebrand F."/>
            <person name="Pallen M.J."/>
        </authorList>
    </citation>
    <scope>NUCLEOTIDE SEQUENCE</scope>
    <source>
        <strain evidence="1">ChiHjej12B11-9195</strain>
    </source>
</reference>
<proteinExistence type="predicted"/>
<sequence length="279" mass="31331">MTTTVEWKTLGPKVYDHLVKLGYDFLEEEEAMGSAFIRRHPFQLPGISDNPKELLELTSRVIPKEVLDKHGKDGLRPYLNNSSRTVEWYVPTPVKEEAEKPELTPEELAEQEAREKVKLALRVERPRFKEHLENLAGQPGKLKGTAHGALVEVICDTGYDLPDMLTLLGIDFDPAEPNKGEVYRDAVAAKSLDQLAYALFMVRVIDIGRTGTNNLYNLDNFNPNGYGRYTNHKIDALETVYGIEPSDAIKQARAYWEPALPGTETETASTGVVDDEVNF</sequence>
<dbReference type="EMBL" id="DXCN01000039">
    <property type="protein sequence ID" value="HIY94971.1"/>
    <property type="molecule type" value="Genomic_DNA"/>
</dbReference>
<evidence type="ECO:0000313" key="2">
    <source>
        <dbReference type="Proteomes" id="UP000824134"/>
    </source>
</evidence>
<organism evidence="1 2">
    <name type="scientific">Candidatus Rothia avicola</name>
    <dbReference type="NCBI Taxonomy" id="2840478"/>
    <lineage>
        <taxon>Bacteria</taxon>
        <taxon>Bacillati</taxon>
        <taxon>Actinomycetota</taxon>
        <taxon>Actinomycetes</taxon>
        <taxon>Micrococcales</taxon>
        <taxon>Micrococcaceae</taxon>
        <taxon>Rothia</taxon>
    </lineage>
</organism>
<gene>
    <name evidence="1" type="ORF">H9821_04815</name>
</gene>